<evidence type="ECO:0000256" key="4">
    <source>
        <dbReference type="PROSITE-ProRule" id="PRU00023"/>
    </source>
</evidence>
<dbReference type="EMBL" id="LSRX01001176">
    <property type="protein sequence ID" value="OLP82651.1"/>
    <property type="molecule type" value="Genomic_DNA"/>
</dbReference>
<dbReference type="PROSITE" id="PS01187">
    <property type="entry name" value="EGF_CA"/>
    <property type="match status" value="1"/>
</dbReference>
<keyword evidence="6" id="KW-0472">Membrane</keyword>
<dbReference type="GO" id="GO:0005509">
    <property type="term" value="F:calcium ion binding"/>
    <property type="evidence" value="ECO:0007669"/>
    <property type="project" value="InterPro"/>
</dbReference>
<evidence type="ECO:0000313" key="7">
    <source>
        <dbReference type="EMBL" id="OLP82651.1"/>
    </source>
</evidence>
<feature type="compositionally biased region" description="Acidic residues" evidence="5">
    <location>
        <begin position="138"/>
        <end position="155"/>
    </location>
</feature>
<proteinExistence type="predicted"/>
<evidence type="ECO:0000256" key="6">
    <source>
        <dbReference type="SAM" id="Phobius"/>
    </source>
</evidence>
<comment type="caution">
    <text evidence="7">The sequence shown here is derived from an EMBL/GenBank/DDBJ whole genome shotgun (WGS) entry which is preliminary data.</text>
</comment>
<dbReference type="InterPro" id="IPR000152">
    <property type="entry name" value="EGF-type_Asp/Asn_hydroxyl_site"/>
</dbReference>
<dbReference type="SUPFAM" id="SSF48403">
    <property type="entry name" value="Ankyrin repeat"/>
    <property type="match status" value="1"/>
</dbReference>
<keyword evidence="3" id="KW-1015">Disulfide bond</keyword>
<dbReference type="InterPro" id="IPR018097">
    <property type="entry name" value="EGF_Ca-bd_CS"/>
</dbReference>
<dbReference type="Proteomes" id="UP000186817">
    <property type="component" value="Unassembled WGS sequence"/>
</dbReference>
<dbReference type="PANTHER" id="PTHR24171:SF9">
    <property type="entry name" value="ANKYRIN REPEAT DOMAIN-CONTAINING PROTEIN 39"/>
    <property type="match status" value="1"/>
</dbReference>
<protein>
    <submittedName>
        <fullName evidence="7">DUF21 domain-containing protein</fullName>
    </submittedName>
</protein>
<evidence type="ECO:0000256" key="5">
    <source>
        <dbReference type="SAM" id="MobiDB-lite"/>
    </source>
</evidence>
<feature type="region of interest" description="Disordered" evidence="5">
    <location>
        <begin position="131"/>
        <end position="162"/>
    </location>
</feature>
<organism evidence="7 8">
    <name type="scientific">Symbiodinium microadriaticum</name>
    <name type="common">Dinoflagellate</name>
    <name type="synonym">Zooxanthella microadriatica</name>
    <dbReference type="NCBI Taxonomy" id="2951"/>
    <lineage>
        <taxon>Eukaryota</taxon>
        <taxon>Sar</taxon>
        <taxon>Alveolata</taxon>
        <taxon>Dinophyceae</taxon>
        <taxon>Suessiales</taxon>
        <taxon>Symbiodiniaceae</taxon>
        <taxon>Symbiodinium</taxon>
    </lineage>
</organism>
<evidence type="ECO:0000313" key="8">
    <source>
        <dbReference type="Proteomes" id="UP000186817"/>
    </source>
</evidence>
<dbReference type="Pfam" id="PF12796">
    <property type="entry name" value="Ank_2"/>
    <property type="match status" value="1"/>
</dbReference>
<dbReference type="OrthoDB" id="446163at2759"/>
<dbReference type="SMART" id="SM00248">
    <property type="entry name" value="ANK"/>
    <property type="match status" value="2"/>
</dbReference>
<feature type="repeat" description="ANK" evidence="4">
    <location>
        <begin position="83"/>
        <end position="115"/>
    </location>
</feature>
<sequence>MPRIPEAPPTPPPRPATLSPLLAAAYFGNVEELMDGLREGEDLEAQDPSDGCRPLHAAILTEQTEAASYLIRQRADLESRAFEGLTPLLLACRSDAGRLVRLLLRHSADVTARDASGRSAQDICAEHRSKSAAKALAGEEEPELAEPQDQEESAESTERKEQSIAEELLVKALGAGKCIQVRQNDGSTPDTGDTGKGPVRCEEVLGEPWFGSAVDPVEAEGVDPQYEAWDQEIQTGNRPASQELHCKNVDDCAKLRHGCGALGICLDLIDGYDCNCENAAGPPRILFCGYRGGRGGRSTAVEKPASALLTDFEQGIDKVCIDLVGNASGYDSAKGVYRCECTDGFFDNGVTCERQDCGNKSDPLGTWLGWASSTKFGDEYTLRCPPGSYIWGGALQEVTMSCGASGQWLQGSDYWCVNPLDKALSALRGLLDIASVLLCMVSAALAAGLTLGLATVEPFGLRVILAARPEDCTSPEERAKLKSEQAPVLHIPHQLVPEFRMLLQETFPQNHLDDAASILRRGNGEILIPSSQLPQCRASSPKDMRRHKELQLSHNRIRAAGDFELVQESSSSNELAIPFCNRLEHNDIWDICRTAHLPAGGFTASILRQTTGICSNDYAVRILPLDWVREHHLLLVTLLLFNTVANEALPVFLDRLLPSWAAVLLSVSVRCPYLWRDPAFGSLHPQSGDKERAFSGAIREKVEVFTGPNQFAIASALVPLVQVLQARAGRRKGKGARGRLAQVLFFPVARPIAAAPLLSSPRSSLLPAQSLPSKANVLDQMFKDEAQRPSGRGRSLTSPIAVVGLFGCLLGYFVGSFVG</sequence>
<dbReference type="PANTHER" id="PTHR24171">
    <property type="entry name" value="ANKYRIN REPEAT DOMAIN-CONTAINING PROTEIN 39-RELATED"/>
    <property type="match status" value="1"/>
</dbReference>
<keyword evidence="6" id="KW-0812">Transmembrane</keyword>
<dbReference type="AlphaFoldDB" id="A0A1Q9CIA2"/>
<gene>
    <name evidence="7" type="ORF">AK812_SmicGene36684</name>
</gene>
<reference evidence="7 8" key="1">
    <citation type="submission" date="2016-02" db="EMBL/GenBank/DDBJ databases">
        <title>Genome analysis of coral dinoflagellate symbionts highlights evolutionary adaptations to a symbiotic lifestyle.</title>
        <authorList>
            <person name="Aranda M."/>
            <person name="Li Y."/>
            <person name="Liew Y.J."/>
            <person name="Baumgarten S."/>
            <person name="Simakov O."/>
            <person name="Wilson M."/>
            <person name="Piel J."/>
            <person name="Ashoor H."/>
            <person name="Bougouffa S."/>
            <person name="Bajic V.B."/>
            <person name="Ryu T."/>
            <person name="Ravasi T."/>
            <person name="Bayer T."/>
            <person name="Micklem G."/>
            <person name="Kim H."/>
            <person name="Bhak J."/>
            <person name="Lajeunesse T.C."/>
            <person name="Voolstra C.R."/>
        </authorList>
    </citation>
    <scope>NUCLEOTIDE SEQUENCE [LARGE SCALE GENOMIC DNA]</scope>
    <source>
        <strain evidence="7 8">CCMP2467</strain>
    </source>
</reference>
<accession>A0A1Q9CIA2</accession>
<dbReference type="InterPro" id="IPR002110">
    <property type="entry name" value="Ankyrin_rpt"/>
</dbReference>
<dbReference type="PROSITE" id="PS50088">
    <property type="entry name" value="ANK_REPEAT"/>
    <property type="match status" value="2"/>
</dbReference>
<dbReference type="Gene3D" id="1.25.40.20">
    <property type="entry name" value="Ankyrin repeat-containing domain"/>
    <property type="match status" value="1"/>
</dbReference>
<keyword evidence="6" id="KW-1133">Transmembrane helix</keyword>
<evidence type="ECO:0000256" key="1">
    <source>
        <dbReference type="ARBA" id="ARBA00022737"/>
    </source>
</evidence>
<dbReference type="InterPro" id="IPR036770">
    <property type="entry name" value="Ankyrin_rpt-contain_sf"/>
</dbReference>
<dbReference type="PROSITE" id="PS00010">
    <property type="entry name" value="ASX_HYDROXYL"/>
    <property type="match status" value="1"/>
</dbReference>
<keyword evidence="8" id="KW-1185">Reference proteome</keyword>
<evidence type="ECO:0000256" key="2">
    <source>
        <dbReference type="ARBA" id="ARBA00023043"/>
    </source>
</evidence>
<dbReference type="CDD" id="cd00054">
    <property type="entry name" value="EGF_CA"/>
    <property type="match status" value="1"/>
</dbReference>
<keyword evidence="2 4" id="KW-0040">ANK repeat</keyword>
<feature type="repeat" description="ANK" evidence="4">
    <location>
        <begin position="50"/>
        <end position="82"/>
    </location>
</feature>
<name>A0A1Q9CIA2_SYMMI</name>
<feature type="transmembrane region" description="Helical" evidence="6">
    <location>
        <begin position="796"/>
        <end position="818"/>
    </location>
</feature>
<keyword evidence="1" id="KW-0677">Repeat</keyword>
<evidence type="ECO:0000256" key="3">
    <source>
        <dbReference type="ARBA" id="ARBA00023157"/>
    </source>
</evidence>
<dbReference type="PROSITE" id="PS50297">
    <property type="entry name" value="ANK_REP_REGION"/>
    <property type="match status" value="1"/>
</dbReference>